<evidence type="ECO:0000259" key="1">
    <source>
        <dbReference type="Pfam" id="PF14244"/>
    </source>
</evidence>
<dbReference type="EMBL" id="PGOL01000104">
    <property type="protein sequence ID" value="PKI77156.1"/>
    <property type="molecule type" value="Genomic_DNA"/>
</dbReference>
<name>A0A2I0LAG1_PUNGR</name>
<reference evidence="2 3" key="1">
    <citation type="submission" date="2017-11" db="EMBL/GenBank/DDBJ databases">
        <title>De-novo sequencing of pomegranate (Punica granatum L.) genome.</title>
        <authorList>
            <person name="Akparov Z."/>
            <person name="Amiraslanov A."/>
            <person name="Hajiyeva S."/>
            <person name="Abbasov M."/>
            <person name="Kaur K."/>
            <person name="Hamwieh A."/>
            <person name="Solovyev V."/>
            <person name="Salamov A."/>
            <person name="Braich B."/>
            <person name="Kosarev P."/>
            <person name="Mahmoud A."/>
            <person name="Hajiyev E."/>
            <person name="Babayeva S."/>
            <person name="Izzatullayeva V."/>
            <person name="Mammadov A."/>
            <person name="Mammadov A."/>
            <person name="Sharifova S."/>
            <person name="Ojaghi J."/>
            <person name="Eynullazada K."/>
            <person name="Bayramov B."/>
            <person name="Abdulazimova A."/>
            <person name="Shahmuradov I."/>
        </authorList>
    </citation>
    <scope>NUCLEOTIDE SEQUENCE [LARGE SCALE GENOMIC DNA]</scope>
    <source>
        <strain evidence="3">cv. AG2017</strain>
        <tissue evidence="2">Leaf</tissue>
    </source>
</reference>
<accession>A0A2I0LAG1</accession>
<dbReference type="Proteomes" id="UP000233551">
    <property type="component" value="Unassembled WGS sequence"/>
</dbReference>
<organism evidence="2 3">
    <name type="scientific">Punica granatum</name>
    <name type="common">Pomegranate</name>
    <dbReference type="NCBI Taxonomy" id="22663"/>
    <lineage>
        <taxon>Eukaryota</taxon>
        <taxon>Viridiplantae</taxon>
        <taxon>Streptophyta</taxon>
        <taxon>Embryophyta</taxon>
        <taxon>Tracheophyta</taxon>
        <taxon>Spermatophyta</taxon>
        <taxon>Magnoliopsida</taxon>
        <taxon>eudicotyledons</taxon>
        <taxon>Gunneridae</taxon>
        <taxon>Pentapetalae</taxon>
        <taxon>rosids</taxon>
        <taxon>malvids</taxon>
        <taxon>Myrtales</taxon>
        <taxon>Lythraceae</taxon>
        <taxon>Punica</taxon>
    </lineage>
</organism>
<comment type="caution">
    <text evidence="2">The sequence shown here is derived from an EMBL/GenBank/DDBJ whole genome shotgun (WGS) entry which is preliminary data.</text>
</comment>
<dbReference type="PANTHER" id="PTHR37610:SF97">
    <property type="entry name" value="RETROTRANSPOSON GAG DOMAIN-CONTAINING PROTEIN"/>
    <property type="match status" value="1"/>
</dbReference>
<proteinExistence type="predicted"/>
<feature type="domain" description="Retrotransposon Copia-like N-terminal" evidence="1">
    <location>
        <begin position="12"/>
        <end position="52"/>
    </location>
</feature>
<keyword evidence="3" id="KW-1185">Reference proteome</keyword>
<dbReference type="Pfam" id="PF14244">
    <property type="entry name" value="Retrotran_gag_3"/>
    <property type="match status" value="1"/>
</dbReference>
<dbReference type="AlphaFoldDB" id="A0A2I0LAG1"/>
<evidence type="ECO:0000313" key="3">
    <source>
        <dbReference type="Proteomes" id="UP000233551"/>
    </source>
</evidence>
<protein>
    <recommendedName>
        <fullName evidence="1">Retrotransposon Copia-like N-terminal domain-containing protein</fullName>
    </recommendedName>
</protein>
<sequence length="91" mass="10130">MDFMSPYFISPSDSPWVSLVPATSALTGDNYATWAKAVRRALRAKNKLGFVDDSNAWDICNNLVVSWIRNSLGKNLQTSLAYVNNALDFLD</sequence>
<dbReference type="InterPro" id="IPR029472">
    <property type="entry name" value="Copia-like_N"/>
</dbReference>
<dbReference type="PANTHER" id="PTHR37610">
    <property type="entry name" value="CCHC-TYPE DOMAIN-CONTAINING PROTEIN"/>
    <property type="match status" value="1"/>
</dbReference>
<gene>
    <name evidence="2" type="ORF">CRG98_002438</name>
</gene>
<evidence type="ECO:0000313" key="2">
    <source>
        <dbReference type="EMBL" id="PKI77156.1"/>
    </source>
</evidence>